<reference evidence="2" key="1">
    <citation type="submission" date="2016-10" db="EMBL/GenBank/DDBJ databases">
        <authorList>
            <person name="Varghese N."/>
            <person name="Submissions S."/>
        </authorList>
    </citation>
    <scope>NUCLEOTIDE SEQUENCE [LARGE SCALE GENOMIC DNA]</scope>
    <source>
        <strain evidence="2">CGMCC 4.2126</strain>
    </source>
</reference>
<proteinExistence type="predicted"/>
<sequence>MPNDSDHIAIDPAVAVELSQWDRVASDVRTMWQTQIAKIQQLNNSSTWGADTPGLAFQASYYQGGALFQMITNGGQIIADAAAEPARIRKAIANSLATDHAQGQMMGNLQV</sequence>
<protein>
    <recommendedName>
        <fullName evidence="3">WXG100 family type VII secretion target</fullName>
    </recommendedName>
</protein>
<gene>
    <name evidence="1" type="ORF">SAMN05216275_12770</name>
</gene>
<name>A0A1I4A660_9ACTN</name>
<organism evidence="1 2">
    <name type="scientific">Streptosporangium canum</name>
    <dbReference type="NCBI Taxonomy" id="324952"/>
    <lineage>
        <taxon>Bacteria</taxon>
        <taxon>Bacillati</taxon>
        <taxon>Actinomycetota</taxon>
        <taxon>Actinomycetes</taxon>
        <taxon>Streptosporangiales</taxon>
        <taxon>Streptosporangiaceae</taxon>
        <taxon>Streptosporangium</taxon>
    </lineage>
</organism>
<keyword evidence="2" id="KW-1185">Reference proteome</keyword>
<evidence type="ECO:0000313" key="2">
    <source>
        <dbReference type="Proteomes" id="UP000199111"/>
    </source>
</evidence>
<evidence type="ECO:0000313" key="1">
    <source>
        <dbReference type="EMBL" id="SFK51823.1"/>
    </source>
</evidence>
<dbReference type="GeneID" id="96301753"/>
<accession>A0A1I4A660</accession>
<dbReference type="Proteomes" id="UP000199111">
    <property type="component" value="Unassembled WGS sequence"/>
</dbReference>
<dbReference type="AlphaFoldDB" id="A0A1I4A660"/>
<evidence type="ECO:0008006" key="3">
    <source>
        <dbReference type="Google" id="ProtNLM"/>
    </source>
</evidence>
<dbReference type="RefSeq" id="WP_093890360.1">
    <property type="nucleotide sequence ID" value="NZ_FOQY01000027.1"/>
</dbReference>
<dbReference type="EMBL" id="FOQY01000027">
    <property type="protein sequence ID" value="SFK51823.1"/>
    <property type="molecule type" value="Genomic_DNA"/>
</dbReference>